<dbReference type="GO" id="GO:0046872">
    <property type="term" value="F:metal ion binding"/>
    <property type="evidence" value="ECO:0007669"/>
    <property type="project" value="UniProtKB-KW"/>
</dbReference>
<dbReference type="Proteomes" id="UP000664203">
    <property type="component" value="Unassembled WGS sequence"/>
</dbReference>
<keyword evidence="3" id="KW-0862">Zinc</keyword>
<evidence type="ECO:0000256" key="5">
    <source>
        <dbReference type="SAM" id="MobiDB-lite"/>
    </source>
</evidence>
<keyword evidence="7" id="KW-1185">Reference proteome</keyword>
<dbReference type="PANTHER" id="PTHR14742">
    <property type="entry name" value="RIBONUCLEASE P SUBUNIT P21"/>
    <property type="match status" value="1"/>
</dbReference>
<accession>A0A8H3EQ73</accession>
<dbReference type="InterPro" id="IPR007175">
    <property type="entry name" value="Rpr2/Snm1/Rpp21"/>
</dbReference>
<evidence type="ECO:0000256" key="3">
    <source>
        <dbReference type="ARBA" id="ARBA00022833"/>
    </source>
</evidence>
<evidence type="ECO:0000313" key="6">
    <source>
        <dbReference type="EMBL" id="CAF9910669.1"/>
    </source>
</evidence>
<feature type="compositionally biased region" description="Polar residues" evidence="5">
    <location>
        <begin position="121"/>
        <end position="140"/>
    </location>
</feature>
<comment type="caution">
    <text evidence="6">The sequence shown here is derived from an EMBL/GenBank/DDBJ whole genome shotgun (WGS) entry which is preliminary data.</text>
</comment>
<proteinExistence type="inferred from homology"/>
<dbReference type="GO" id="GO:0008033">
    <property type="term" value="P:tRNA processing"/>
    <property type="evidence" value="ECO:0007669"/>
    <property type="project" value="UniProtKB-KW"/>
</dbReference>
<evidence type="ECO:0000256" key="1">
    <source>
        <dbReference type="ARBA" id="ARBA00022694"/>
    </source>
</evidence>
<dbReference type="GO" id="GO:0005655">
    <property type="term" value="C:nucleolar ribonuclease P complex"/>
    <property type="evidence" value="ECO:0007669"/>
    <property type="project" value="TreeGrafter"/>
</dbReference>
<keyword evidence="2" id="KW-0479">Metal-binding</keyword>
<name>A0A8H3EQ73_9LECA</name>
<dbReference type="AlphaFoldDB" id="A0A8H3EQ73"/>
<sequence>MADAAAEAKLRFLSASAHLYSATAPATSAQLMLQRRIEIAGNARPKSNDGSSSSCKACGTVLIPGWTSQTSRVDKGASKTANPKPGSKKHSSGKHFPIPLNYVRLKCLACHRFEDTPLRKPNTNWQRETTKATSQATSPSDAKLNLDPELSPLDKPSQAASKRQARARKHKSGLQFMLEKSKTPAAPPSGFGLDLLDLMKQG</sequence>
<evidence type="ECO:0000313" key="7">
    <source>
        <dbReference type="Proteomes" id="UP000664203"/>
    </source>
</evidence>
<keyword evidence="1" id="KW-0819">tRNA processing</keyword>
<feature type="region of interest" description="Disordered" evidence="5">
    <location>
        <begin position="118"/>
        <end position="193"/>
    </location>
</feature>
<protein>
    <submittedName>
        <fullName evidence="6">Uncharacterized protein</fullName>
    </submittedName>
</protein>
<organism evidence="6 7">
    <name type="scientific">Alectoria fallacina</name>
    <dbReference type="NCBI Taxonomy" id="1903189"/>
    <lineage>
        <taxon>Eukaryota</taxon>
        <taxon>Fungi</taxon>
        <taxon>Dikarya</taxon>
        <taxon>Ascomycota</taxon>
        <taxon>Pezizomycotina</taxon>
        <taxon>Lecanoromycetes</taxon>
        <taxon>OSLEUM clade</taxon>
        <taxon>Lecanoromycetidae</taxon>
        <taxon>Lecanorales</taxon>
        <taxon>Lecanorineae</taxon>
        <taxon>Parmeliaceae</taxon>
        <taxon>Alectoria</taxon>
    </lineage>
</organism>
<feature type="compositionally biased region" description="Basic residues" evidence="5">
    <location>
        <begin position="163"/>
        <end position="172"/>
    </location>
</feature>
<dbReference type="Gene3D" id="6.20.50.20">
    <property type="match status" value="1"/>
</dbReference>
<evidence type="ECO:0000256" key="4">
    <source>
        <dbReference type="ARBA" id="ARBA00038402"/>
    </source>
</evidence>
<feature type="region of interest" description="Disordered" evidence="5">
    <location>
        <begin position="69"/>
        <end position="95"/>
    </location>
</feature>
<evidence type="ECO:0000256" key="2">
    <source>
        <dbReference type="ARBA" id="ARBA00022723"/>
    </source>
</evidence>
<gene>
    <name evidence="6" type="ORF">ALECFALPRED_006790</name>
</gene>
<comment type="similarity">
    <text evidence="4">Belongs to the eukaryotic/archaeal RNase P protein component 4 family.</text>
</comment>
<dbReference type="EMBL" id="CAJPDR010000044">
    <property type="protein sequence ID" value="CAF9910669.1"/>
    <property type="molecule type" value="Genomic_DNA"/>
</dbReference>
<reference evidence="6" key="1">
    <citation type="submission" date="2021-03" db="EMBL/GenBank/DDBJ databases">
        <authorList>
            <person name="Tagirdzhanova G."/>
        </authorList>
    </citation>
    <scope>NUCLEOTIDE SEQUENCE</scope>
</reference>
<dbReference type="PANTHER" id="PTHR14742:SF0">
    <property type="entry name" value="RIBONUCLEASE P PROTEIN SUBUNIT P21"/>
    <property type="match status" value="1"/>
</dbReference>
<dbReference type="Pfam" id="PF04032">
    <property type="entry name" value="Rpr2"/>
    <property type="match status" value="1"/>
</dbReference>
<dbReference type="OrthoDB" id="438080at2759"/>